<organism evidence="1 2">
    <name type="scientific">Acetobacter pasteurianus subsp. pasteurianus</name>
    <dbReference type="NCBI Taxonomy" id="481145"/>
    <lineage>
        <taxon>Bacteria</taxon>
        <taxon>Pseudomonadati</taxon>
        <taxon>Pseudomonadota</taxon>
        <taxon>Alphaproteobacteria</taxon>
        <taxon>Acetobacterales</taxon>
        <taxon>Acetobacteraceae</taxon>
        <taxon>Acetobacter</taxon>
    </lineage>
</organism>
<accession>A0A1Y0Y1L7</accession>
<dbReference type="Proteomes" id="UP000196205">
    <property type="component" value="Chromosome"/>
</dbReference>
<reference evidence="1 2" key="1">
    <citation type="submission" date="2017-05" db="EMBL/GenBank/DDBJ databases">
        <title>Genome sequence of Acetobacter pasteurianus subsp. pasteurianus strain SRCM101342.</title>
        <authorList>
            <person name="Cho S.H."/>
        </authorList>
    </citation>
    <scope>NUCLEOTIDE SEQUENCE [LARGE SCALE GENOMIC DNA]</scope>
    <source>
        <strain evidence="1 2">SRCM101342</strain>
    </source>
</reference>
<evidence type="ECO:0000313" key="2">
    <source>
        <dbReference type="Proteomes" id="UP000196205"/>
    </source>
</evidence>
<protein>
    <submittedName>
        <fullName evidence="1">Uncharacterized protein</fullName>
    </submittedName>
</protein>
<gene>
    <name evidence="1" type="ORF">S1001342_01035</name>
</gene>
<name>A0A1Y0Y1L7_ACEPA</name>
<evidence type="ECO:0000313" key="1">
    <source>
        <dbReference type="EMBL" id="ARW47381.1"/>
    </source>
</evidence>
<proteinExistence type="predicted"/>
<dbReference type="AlphaFoldDB" id="A0A1Y0Y1L7"/>
<sequence>MNAATNDVLSCQVERFTDIHNALTLLMRELYERSDSTGDPAPTHADCYAWAEGAGWLVHSIARVRDGVAGARNYE</sequence>
<dbReference type="EMBL" id="CP021509">
    <property type="protein sequence ID" value="ARW47381.1"/>
    <property type="molecule type" value="Genomic_DNA"/>
</dbReference>